<evidence type="ECO:0000259" key="1">
    <source>
        <dbReference type="Pfam" id="PF23768"/>
    </source>
</evidence>
<organism evidence="2 3">
    <name type="scientific">Sphaerisporangium album</name>
    <dbReference type="NCBI Taxonomy" id="509200"/>
    <lineage>
        <taxon>Bacteria</taxon>
        <taxon>Bacillati</taxon>
        <taxon>Actinomycetota</taxon>
        <taxon>Actinomycetes</taxon>
        <taxon>Streptosporangiales</taxon>
        <taxon>Streptosporangiaceae</taxon>
        <taxon>Sphaerisporangium</taxon>
    </lineage>
</organism>
<accession>A0A367FC79</accession>
<gene>
    <name evidence="2" type="ORF">DQ384_26075</name>
</gene>
<sequence>MKGGTTMSTTHLEVSITLGAKGAVLTEVIDTGIPTEEWDAMTPDNRQRCGDAEYEAWKNNQIGGDWRRA</sequence>
<protein>
    <recommendedName>
        <fullName evidence="1">DUF7167 domain-containing protein</fullName>
    </recommendedName>
</protein>
<reference evidence="2 3" key="1">
    <citation type="submission" date="2018-06" db="EMBL/GenBank/DDBJ databases">
        <title>Sphaerisporangium craniellae sp. nov., isolated from a marine sponge in the South China Sea.</title>
        <authorList>
            <person name="Li L."/>
        </authorList>
    </citation>
    <scope>NUCLEOTIDE SEQUENCE [LARGE SCALE GENOMIC DNA]</scope>
    <source>
        <strain evidence="2 3">CCTCC AA 208026</strain>
    </source>
</reference>
<dbReference type="EMBL" id="QOIL01000016">
    <property type="protein sequence ID" value="RCG27190.1"/>
    <property type="molecule type" value="Genomic_DNA"/>
</dbReference>
<dbReference type="InterPro" id="IPR055591">
    <property type="entry name" value="DUF7167"/>
</dbReference>
<evidence type="ECO:0000313" key="2">
    <source>
        <dbReference type="EMBL" id="RCG27190.1"/>
    </source>
</evidence>
<dbReference type="Proteomes" id="UP000253094">
    <property type="component" value="Unassembled WGS sequence"/>
</dbReference>
<proteinExistence type="predicted"/>
<dbReference type="Pfam" id="PF23768">
    <property type="entry name" value="DUF7167"/>
    <property type="match status" value="1"/>
</dbReference>
<comment type="caution">
    <text evidence="2">The sequence shown here is derived from an EMBL/GenBank/DDBJ whole genome shotgun (WGS) entry which is preliminary data.</text>
</comment>
<name>A0A367FC79_9ACTN</name>
<keyword evidence="3" id="KW-1185">Reference proteome</keyword>
<feature type="domain" description="DUF7167" evidence="1">
    <location>
        <begin position="14"/>
        <end position="67"/>
    </location>
</feature>
<evidence type="ECO:0000313" key="3">
    <source>
        <dbReference type="Proteomes" id="UP000253094"/>
    </source>
</evidence>
<dbReference type="AlphaFoldDB" id="A0A367FC79"/>